<dbReference type="NCBIfam" id="NF007158">
    <property type="entry name" value="PRK09593.1"/>
    <property type="match status" value="1"/>
</dbReference>
<comment type="similarity">
    <text evidence="1 5">Belongs to the glycosyl hydrolase 1 family.</text>
</comment>
<dbReference type="PROSITE" id="PS00653">
    <property type="entry name" value="GLYCOSYL_HYDROL_F1_2"/>
    <property type="match status" value="1"/>
</dbReference>
<dbReference type="OrthoDB" id="2339329at2"/>
<comment type="caution">
    <text evidence="7">The sequence shown here is derived from an EMBL/GenBank/DDBJ whole genome shotgun (WGS) entry which is preliminary data.</text>
</comment>
<gene>
    <name evidence="7" type="ORF">BRYFOR_06946</name>
</gene>
<sequence length="478" mass="55083">MKGLPEDFLWGGATAANQCEGGWNESGKGVSLIDVVPYGVDRMPVAKGEKIMLDCDEEHLYPSHEAVDFYHHYKEDIALFAEMGFKCFRLSLSWTRIYPTGLEEEPNEEGLRFYDEVFDECKKYGIEPLVTICHFDLPIALVKEFGGWKDRRMIECFMKFCRTIFQRYGKKVKYWITFNEINMLNHLPFTSCGLVAEEGEDIKNLKYICAHHELLASARAVRLAHEMMEDCMIGCMLAGGSFYPYTCNPKDVWQAKQTERGNYFFIDVQSRGAYPNYALKWMERDGITLDWEAGDKETLAAGTVDFIGFSYYCSRCDTADPEVSANRMAANAFRTVRNPHLEASEWGWQIDPLGLRVTMNDLYDRYQKPLFIVENGLGAKDTIKEDGTIEDDYRIAYLREHIRSMIEAVTEDGVPLMGYTMWSPIDLVSASTGEMSKRYGFIYVDKDDQGNGSLKRRRKKSFYWYQKVIRSNGMDLDD</sequence>
<organism evidence="7 8">
    <name type="scientific">Marvinbryantia formatexigens DSM 14469</name>
    <dbReference type="NCBI Taxonomy" id="478749"/>
    <lineage>
        <taxon>Bacteria</taxon>
        <taxon>Bacillati</taxon>
        <taxon>Bacillota</taxon>
        <taxon>Clostridia</taxon>
        <taxon>Lachnospirales</taxon>
        <taxon>Lachnospiraceae</taxon>
        <taxon>Marvinbryantia</taxon>
    </lineage>
</organism>
<dbReference type="RefSeq" id="WP_006861740.1">
    <property type="nucleotide sequence ID" value="NZ_ACCL02000008.1"/>
</dbReference>
<dbReference type="PANTHER" id="PTHR10353">
    <property type="entry name" value="GLYCOSYL HYDROLASE"/>
    <property type="match status" value="1"/>
</dbReference>
<dbReference type="GO" id="GO:0016052">
    <property type="term" value="P:carbohydrate catabolic process"/>
    <property type="evidence" value="ECO:0007669"/>
    <property type="project" value="TreeGrafter"/>
</dbReference>
<dbReference type="NCBIfam" id="NF007356">
    <property type="entry name" value="PRK09852.1"/>
    <property type="match status" value="1"/>
</dbReference>
<dbReference type="PROSITE" id="PS00572">
    <property type="entry name" value="GLYCOSYL_HYDROL_F1_1"/>
    <property type="match status" value="1"/>
</dbReference>
<evidence type="ECO:0000256" key="4">
    <source>
        <dbReference type="PROSITE-ProRule" id="PRU10055"/>
    </source>
</evidence>
<dbReference type="Proteomes" id="UP000005561">
    <property type="component" value="Unassembled WGS sequence"/>
</dbReference>
<evidence type="ECO:0000256" key="3">
    <source>
        <dbReference type="ARBA" id="ARBA00023295"/>
    </source>
</evidence>
<dbReference type="SUPFAM" id="SSF51445">
    <property type="entry name" value="(Trans)glycosidases"/>
    <property type="match status" value="1"/>
</dbReference>
<dbReference type="PRINTS" id="PR00131">
    <property type="entry name" value="GLHYDRLASE1"/>
</dbReference>
<evidence type="ECO:0000256" key="5">
    <source>
        <dbReference type="RuleBase" id="RU003690"/>
    </source>
</evidence>
<dbReference type="STRING" id="168384.SAMN05660368_00432"/>
<feature type="active site" description="Nucleophile" evidence="4">
    <location>
        <position position="374"/>
    </location>
</feature>
<evidence type="ECO:0000256" key="1">
    <source>
        <dbReference type="ARBA" id="ARBA00010838"/>
    </source>
</evidence>
<keyword evidence="3 6" id="KW-0326">Glycosidase</keyword>
<dbReference type="InterPro" id="IPR001360">
    <property type="entry name" value="Glyco_hydro_1"/>
</dbReference>
<evidence type="ECO:0000313" key="7">
    <source>
        <dbReference type="EMBL" id="EET60880.1"/>
    </source>
</evidence>
<keyword evidence="2 6" id="KW-0378">Hydrolase</keyword>
<dbReference type="InterPro" id="IPR017853">
    <property type="entry name" value="GH"/>
</dbReference>
<dbReference type="NCBIfam" id="NF007154">
    <property type="entry name" value="PRK09589.1"/>
    <property type="match status" value="1"/>
</dbReference>
<evidence type="ECO:0000256" key="6">
    <source>
        <dbReference type="RuleBase" id="RU004468"/>
    </source>
</evidence>
<name>C6LE97_9FIRM</name>
<dbReference type="Pfam" id="PF00232">
    <property type="entry name" value="Glyco_hydro_1"/>
    <property type="match status" value="1"/>
</dbReference>
<protein>
    <submittedName>
        <fullName evidence="7">Glycosyl hydrolase, family 1</fullName>
    </submittedName>
</protein>
<dbReference type="AlphaFoldDB" id="C6LE97"/>
<dbReference type="EMBL" id="ACCL02000008">
    <property type="protein sequence ID" value="EET60880.1"/>
    <property type="molecule type" value="Genomic_DNA"/>
</dbReference>
<dbReference type="GO" id="GO:0008422">
    <property type="term" value="F:beta-glucosidase activity"/>
    <property type="evidence" value="ECO:0007669"/>
    <property type="project" value="TreeGrafter"/>
</dbReference>
<evidence type="ECO:0000256" key="2">
    <source>
        <dbReference type="ARBA" id="ARBA00022801"/>
    </source>
</evidence>
<reference evidence="7" key="1">
    <citation type="submission" date="2009-07" db="EMBL/GenBank/DDBJ databases">
        <authorList>
            <person name="Weinstock G."/>
            <person name="Sodergren E."/>
            <person name="Clifton S."/>
            <person name="Fulton L."/>
            <person name="Fulton B."/>
            <person name="Courtney L."/>
            <person name="Fronick C."/>
            <person name="Harrison M."/>
            <person name="Strong C."/>
            <person name="Farmer C."/>
            <person name="Delahaunty K."/>
            <person name="Markovic C."/>
            <person name="Hall O."/>
            <person name="Minx P."/>
            <person name="Tomlinson C."/>
            <person name="Mitreva M."/>
            <person name="Nelson J."/>
            <person name="Hou S."/>
            <person name="Wollam A."/>
            <person name="Pepin K.H."/>
            <person name="Johnson M."/>
            <person name="Bhonagiri V."/>
            <person name="Nash W.E."/>
            <person name="Warren W."/>
            <person name="Chinwalla A."/>
            <person name="Mardis E.R."/>
            <person name="Wilson R.K."/>
        </authorList>
    </citation>
    <scope>NUCLEOTIDE SEQUENCE [LARGE SCALE GENOMIC DNA]</scope>
    <source>
        <strain evidence="7">DSM 14469</strain>
    </source>
</reference>
<evidence type="ECO:0000313" key="8">
    <source>
        <dbReference type="Proteomes" id="UP000005561"/>
    </source>
</evidence>
<dbReference type="Gene3D" id="3.20.20.80">
    <property type="entry name" value="Glycosidases"/>
    <property type="match status" value="1"/>
</dbReference>
<dbReference type="GO" id="GO:0005829">
    <property type="term" value="C:cytosol"/>
    <property type="evidence" value="ECO:0007669"/>
    <property type="project" value="TreeGrafter"/>
</dbReference>
<dbReference type="InterPro" id="IPR033132">
    <property type="entry name" value="GH_1_N_CS"/>
</dbReference>
<keyword evidence="8" id="KW-1185">Reference proteome</keyword>
<dbReference type="FunFam" id="3.20.20.80:FF:000004">
    <property type="entry name" value="Beta-glucosidase 6-phospho-beta-glucosidase"/>
    <property type="match status" value="1"/>
</dbReference>
<dbReference type="eggNOG" id="COG2723">
    <property type="taxonomic scope" value="Bacteria"/>
</dbReference>
<accession>C6LE97</accession>
<proteinExistence type="inferred from homology"/>
<dbReference type="InterPro" id="IPR018120">
    <property type="entry name" value="Glyco_hydro_1_AS"/>
</dbReference>
<dbReference type="PANTHER" id="PTHR10353:SF296">
    <property type="entry name" value="6-PHOSPHO-BETA-GLUCOSIDASE"/>
    <property type="match status" value="1"/>
</dbReference>